<protein>
    <submittedName>
        <fullName evidence="1">Uncharacterized protein</fullName>
    </submittedName>
</protein>
<gene>
    <name evidence="1" type="ORF">M407DRAFT_244554</name>
</gene>
<evidence type="ECO:0000313" key="1">
    <source>
        <dbReference type="EMBL" id="KIO24154.1"/>
    </source>
</evidence>
<reference evidence="2" key="2">
    <citation type="submission" date="2015-01" db="EMBL/GenBank/DDBJ databases">
        <title>Evolutionary Origins and Diversification of the Mycorrhizal Mutualists.</title>
        <authorList>
            <consortium name="DOE Joint Genome Institute"/>
            <consortium name="Mycorrhizal Genomics Consortium"/>
            <person name="Kohler A."/>
            <person name="Kuo A."/>
            <person name="Nagy L.G."/>
            <person name="Floudas D."/>
            <person name="Copeland A."/>
            <person name="Barry K.W."/>
            <person name="Cichocki N."/>
            <person name="Veneault-Fourrey C."/>
            <person name="LaButti K."/>
            <person name="Lindquist E.A."/>
            <person name="Lipzen A."/>
            <person name="Lundell T."/>
            <person name="Morin E."/>
            <person name="Murat C."/>
            <person name="Riley R."/>
            <person name="Ohm R."/>
            <person name="Sun H."/>
            <person name="Tunlid A."/>
            <person name="Henrissat B."/>
            <person name="Grigoriev I.V."/>
            <person name="Hibbett D.S."/>
            <person name="Martin F."/>
        </authorList>
    </citation>
    <scope>NUCLEOTIDE SEQUENCE [LARGE SCALE GENOMIC DNA]</scope>
    <source>
        <strain evidence="2">MUT 4182</strain>
    </source>
</reference>
<dbReference type="AlphaFoldDB" id="A0A0C3QFQ1"/>
<keyword evidence="2" id="KW-1185">Reference proteome</keyword>
<dbReference type="Proteomes" id="UP000054248">
    <property type="component" value="Unassembled WGS sequence"/>
</dbReference>
<reference evidence="1 2" key="1">
    <citation type="submission" date="2014-04" db="EMBL/GenBank/DDBJ databases">
        <authorList>
            <consortium name="DOE Joint Genome Institute"/>
            <person name="Kuo A."/>
            <person name="Girlanda M."/>
            <person name="Perotto S."/>
            <person name="Kohler A."/>
            <person name="Nagy L.G."/>
            <person name="Floudas D."/>
            <person name="Copeland A."/>
            <person name="Barry K.W."/>
            <person name="Cichocki N."/>
            <person name="Veneault-Fourrey C."/>
            <person name="LaButti K."/>
            <person name="Lindquist E.A."/>
            <person name="Lipzen A."/>
            <person name="Lundell T."/>
            <person name="Morin E."/>
            <person name="Murat C."/>
            <person name="Sun H."/>
            <person name="Tunlid A."/>
            <person name="Henrissat B."/>
            <person name="Grigoriev I.V."/>
            <person name="Hibbett D.S."/>
            <person name="Martin F."/>
            <person name="Nordberg H.P."/>
            <person name="Cantor M.N."/>
            <person name="Hua S.X."/>
        </authorList>
    </citation>
    <scope>NUCLEOTIDE SEQUENCE [LARGE SCALE GENOMIC DNA]</scope>
    <source>
        <strain evidence="1 2">MUT 4182</strain>
    </source>
</reference>
<dbReference type="HOGENOM" id="CLU_2591527_0_0_1"/>
<accession>A0A0C3QFQ1</accession>
<proteinExistence type="predicted"/>
<organism evidence="1 2">
    <name type="scientific">Tulasnella calospora MUT 4182</name>
    <dbReference type="NCBI Taxonomy" id="1051891"/>
    <lineage>
        <taxon>Eukaryota</taxon>
        <taxon>Fungi</taxon>
        <taxon>Dikarya</taxon>
        <taxon>Basidiomycota</taxon>
        <taxon>Agaricomycotina</taxon>
        <taxon>Agaricomycetes</taxon>
        <taxon>Cantharellales</taxon>
        <taxon>Tulasnellaceae</taxon>
        <taxon>Tulasnella</taxon>
    </lineage>
</organism>
<sequence>MVQSRFHALSWKDMERTRLAINIPRGGFSWVGTTTPILDLATIVEIRKTSGVQCVRLTGWKEPVGMSAVVWSEESSKPVWV</sequence>
<name>A0A0C3QFQ1_9AGAM</name>
<evidence type="ECO:0000313" key="2">
    <source>
        <dbReference type="Proteomes" id="UP000054248"/>
    </source>
</evidence>
<dbReference type="EMBL" id="KN823067">
    <property type="protein sequence ID" value="KIO24154.1"/>
    <property type="molecule type" value="Genomic_DNA"/>
</dbReference>